<dbReference type="Pfam" id="PF02504">
    <property type="entry name" value="FA_synthesis"/>
    <property type="match status" value="1"/>
</dbReference>
<protein>
    <recommendedName>
        <fullName evidence="8 10">Phosphate acyltransferase</fullName>
        <ecNumber evidence="8 10">2.3.1.274</ecNumber>
    </recommendedName>
    <alternativeName>
        <fullName evidence="10">Acyl-ACP phosphotransacylase</fullName>
    </alternativeName>
    <alternativeName>
        <fullName evidence="10">Acyl-[acyl-carrier-protein]--phosphate acyltransferase</fullName>
    </alternativeName>
    <alternativeName>
        <fullName evidence="10">Phosphate-acyl-ACP acyltransferase</fullName>
    </alternativeName>
</protein>
<sequence length="345" mass="36697">MSITVAVDAMGGDVGLKVTVPASIQFLSQHPDVNLILVGDAAAIEAQLTASDAPFGRIRVQHAAEVVGMDEAPQLALKNKKDSSMRVAINQVKDGVAQAAVSAGNTGALMATARFVLKTLPGIDRPAIAKMMPNMKGTSCVLDLGANVDCTPEQLLQFGIMGSELVTALGHKTNPSVGLLNIGSEDIKGNQVAKLAGELLKDSGLNYYGNVEGNDIYKGTVDVVVTDGFTGNVALKTSEGLAHMIAAFLREEFTRSWWTRLCAAAAMPVLKRFKARTDSRRYNGASLLGLRGIVVKSHGGTDALGFRFALEQAYEEARSNVIGHIADRVAYHIDNLKRPDEVETH</sequence>
<evidence type="ECO:0000256" key="10">
    <source>
        <dbReference type="HAMAP-Rule" id="MF_00019"/>
    </source>
</evidence>
<keyword evidence="11" id="KW-0012">Acyltransferase</keyword>
<evidence type="ECO:0000256" key="8">
    <source>
        <dbReference type="ARBA" id="ARBA00024069"/>
    </source>
</evidence>
<dbReference type="RefSeq" id="WP_115433629.1">
    <property type="nucleotide sequence ID" value="NZ_CP031337.1"/>
</dbReference>
<dbReference type="EMBL" id="CP031337">
    <property type="protein sequence ID" value="AXK39698.1"/>
    <property type="molecule type" value="Genomic_DNA"/>
</dbReference>
<evidence type="ECO:0000313" key="11">
    <source>
        <dbReference type="EMBL" id="AXK39698.1"/>
    </source>
</evidence>
<comment type="subcellular location">
    <subcellularLocation>
        <location evidence="10">Cytoplasm</location>
    </subcellularLocation>
    <text evidence="10">Associated with the membrane possibly through PlsY.</text>
</comment>
<dbReference type="GO" id="GO:0008654">
    <property type="term" value="P:phospholipid biosynthetic process"/>
    <property type="evidence" value="ECO:0007669"/>
    <property type="project" value="UniProtKB-KW"/>
</dbReference>
<evidence type="ECO:0000256" key="5">
    <source>
        <dbReference type="ARBA" id="ARBA00023098"/>
    </source>
</evidence>
<dbReference type="SUPFAM" id="SSF53659">
    <property type="entry name" value="Isocitrate/Isopropylmalate dehydrogenase-like"/>
    <property type="match status" value="1"/>
</dbReference>
<dbReference type="Proteomes" id="UP000254537">
    <property type="component" value="Chromosome"/>
</dbReference>
<evidence type="ECO:0000256" key="3">
    <source>
        <dbReference type="ARBA" id="ARBA00022516"/>
    </source>
</evidence>
<comment type="pathway">
    <text evidence="10">Lipid metabolism; phospholipid metabolism.</text>
</comment>
<dbReference type="PANTHER" id="PTHR30100:SF1">
    <property type="entry name" value="PHOSPHATE ACYLTRANSFERASE"/>
    <property type="match status" value="1"/>
</dbReference>
<dbReference type="InterPro" id="IPR012281">
    <property type="entry name" value="Phospholipid_synth_PlsX-like"/>
</dbReference>
<evidence type="ECO:0000256" key="2">
    <source>
        <dbReference type="ARBA" id="ARBA00022490"/>
    </source>
</evidence>
<evidence type="ECO:0000256" key="9">
    <source>
        <dbReference type="ARBA" id="ARBA00046608"/>
    </source>
</evidence>
<dbReference type="PIRSF" id="PIRSF002465">
    <property type="entry name" value="Phsphlp_syn_PlsX"/>
    <property type="match status" value="1"/>
</dbReference>
<gene>
    <name evidence="10" type="primary">plsX</name>
    <name evidence="11" type="ORF">DWG20_09705</name>
</gene>
<accession>A0A345Y6Z6</accession>
<proteinExistence type="inferred from homology"/>
<evidence type="ECO:0000256" key="7">
    <source>
        <dbReference type="ARBA" id="ARBA00023264"/>
    </source>
</evidence>
<evidence type="ECO:0000256" key="4">
    <source>
        <dbReference type="ARBA" id="ARBA00022679"/>
    </source>
</evidence>
<comment type="catalytic activity">
    <reaction evidence="1 10">
        <text>a fatty acyl-[ACP] + phosphate = an acyl phosphate + holo-[ACP]</text>
        <dbReference type="Rhea" id="RHEA:42292"/>
        <dbReference type="Rhea" id="RHEA-COMP:9685"/>
        <dbReference type="Rhea" id="RHEA-COMP:14125"/>
        <dbReference type="ChEBI" id="CHEBI:43474"/>
        <dbReference type="ChEBI" id="CHEBI:59918"/>
        <dbReference type="ChEBI" id="CHEBI:64479"/>
        <dbReference type="ChEBI" id="CHEBI:138651"/>
        <dbReference type="EC" id="2.3.1.274"/>
    </reaction>
</comment>
<keyword evidence="6 10" id="KW-0594">Phospholipid biosynthesis</keyword>
<dbReference type="GO" id="GO:0005737">
    <property type="term" value="C:cytoplasm"/>
    <property type="evidence" value="ECO:0007669"/>
    <property type="project" value="UniProtKB-SubCell"/>
</dbReference>
<dbReference type="GO" id="GO:0006633">
    <property type="term" value="P:fatty acid biosynthetic process"/>
    <property type="evidence" value="ECO:0007669"/>
    <property type="project" value="UniProtKB-UniRule"/>
</dbReference>
<keyword evidence="4 10" id="KW-0808">Transferase</keyword>
<evidence type="ECO:0000256" key="1">
    <source>
        <dbReference type="ARBA" id="ARBA00001232"/>
    </source>
</evidence>
<dbReference type="EC" id="2.3.1.274" evidence="8 10"/>
<dbReference type="PANTHER" id="PTHR30100">
    <property type="entry name" value="FATTY ACID/PHOSPHOLIPID SYNTHESIS PROTEIN PLSX"/>
    <property type="match status" value="1"/>
</dbReference>
<dbReference type="UniPathway" id="UPA00085"/>
<dbReference type="GO" id="GO:0043811">
    <property type="term" value="F:phosphate:acyl-[acyl carrier protein] acyltransferase activity"/>
    <property type="evidence" value="ECO:0007669"/>
    <property type="project" value="UniProtKB-UniRule"/>
</dbReference>
<reference evidence="11 12" key="1">
    <citation type="submission" date="2018-07" db="EMBL/GenBank/DDBJ databases">
        <title>Crenobacter cavernae sp. nov., isolated from a karst cave.</title>
        <authorList>
            <person name="Zhu H."/>
        </authorList>
    </citation>
    <scope>NUCLEOTIDE SEQUENCE [LARGE SCALE GENOMIC DNA]</scope>
    <source>
        <strain evidence="11 12">K1W11S-77</strain>
    </source>
</reference>
<comment type="subunit">
    <text evidence="9 10">Homodimer. Probably interacts with PlsY.</text>
</comment>
<dbReference type="KEGG" id="ccah:DWG20_09705"/>
<keyword evidence="3 10" id="KW-0444">Lipid biosynthesis</keyword>
<keyword evidence="7 10" id="KW-1208">Phospholipid metabolism</keyword>
<keyword evidence="2 10" id="KW-0963">Cytoplasm</keyword>
<dbReference type="HAMAP" id="MF_00019">
    <property type="entry name" value="PlsX"/>
    <property type="match status" value="1"/>
</dbReference>
<comment type="function">
    <text evidence="10">Catalyzes the reversible formation of acyl-phosphate (acyl-PO(4)) from acyl-[acyl-carrier-protein] (acyl-ACP). This enzyme utilizes acyl-ACP as fatty acyl donor, but not acyl-CoA.</text>
</comment>
<dbReference type="Gene3D" id="3.40.718.10">
    <property type="entry name" value="Isopropylmalate Dehydrogenase"/>
    <property type="match status" value="1"/>
</dbReference>
<dbReference type="NCBIfam" id="TIGR00182">
    <property type="entry name" value="plsX"/>
    <property type="match status" value="1"/>
</dbReference>
<dbReference type="InterPro" id="IPR003664">
    <property type="entry name" value="FA_synthesis"/>
</dbReference>
<name>A0A345Y6Z6_9NEIS</name>
<evidence type="ECO:0000256" key="6">
    <source>
        <dbReference type="ARBA" id="ARBA00023209"/>
    </source>
</evidence>
<dbReference type="AlphaFoldDB" id="A0A345Y6Z6"/>
<keyword evidence="5 10" id="KW-0443">Lipid metabolism</keyword>
<evidence type="ECO:0000313" key="12">
    <source>
        <dbReference type="Proteomes" id="UP000254537"/>
    </source>
</evidence>
<dbReference type="OrthoDB" id="9806408at2"/>
<comment type="similarity">
    <text evidence="10">Belongs to the PlsX family.</text>
</comment>
<organism evidence="11 12">
    <name type="scientific">Crenobacter cavernae</name>
    <dbReference type="NCBI Taxonomy" id="2290923"/>
    <lineage>
        <taxon>Bacteria</taxon>
        <taxon>Pseudomonadati</taxon>
        <taxon>Pseudomonadota</taxon>
        <taxon>Betaproteobacteria</taxon>
        <taxon>Neisseriales</taxon>
        <taxon>Neisseriaceae</taxon>
        <taxon>Crenobacter</taxon>
    </lineage>
</organism>